<keyword evidence="1" id="KW-1133">Transmembrane helix</keyword>
<keyword evidence="1" id="KW-0472">Membrane</keyword>
<gene>
    <name evidence="2" type="ORF">L3049_16465</name>
</gene>
<dbReference type="InterPro" id="IPR052894">
    <property type="entry name" value="AsmA-related"/>
</dbReference>
<dbReference type="Proteomes" id="UP001528920">
    <property type="component" value="Unassembled WGS sequence"/>
</dbReference>
<dbReference type="EMBL" id="JAKJSC010000005">
    <property type="protein sequence ID" value="MDE5419586.1"/>
    <property type="molecule type" value="Genomic_DNA"/>
</dbReference>
<proteinExistence type="predicted"/>
<name>A0ABT5VVY7_9BACT</name>
<reference evidence="2 3" key="1">
    <citation type="submission" date="2022-01" db="EMBL/GenBank/DDBJ databases">
        <title>Labilibaculum sp. nov, a marine bacterium isolated from Antarctica.</title>
        <authorList>
            <person name="Dai W."/>
        </authorList>
    </citation>
    <scope>NUCLEOTIDE SEQUENCE [LARGE SCALE GENOMIC DNA]</scope>
    <source>
        <strain evidence="2 3">DW002</strain>
    </source>
</reference>
<comment type="caution">
    <text evidence="2">The sequence shown here is derived from an EMBL/GenBank/DDBJ whole genome shotgun (WGS) entry which is preliminary data.</text>
</comment>
<dbReference type="PANTHER" id="PTHR30441">
    <property type="entry name" value="DUF748 DOMAIN-CONTAINING PROTEIN"/>
    <property type="match status" value="1"/>
</dbReference>
<dbReference type="RefSeq" id="WP_275110917.1">
    <property type="nucleotide sequence ID" value="NZ_JAKJSC010000005.1"/>
</dbReference>
<sequence>MKKFLKIFGGFVVVVLALLIILPFFFKDQILEKVKTEINNTVDAKVEIGDLSLSMFKNFPNLYVELENVSVVGNNEFENDTLAFVGSLYTAVDLGSAISGTKIEVGAIVLANAKVNALVLESGKANWDIAKESEEELVEEETGEASDFKVVFEEVRIEDFSLRYDDASLKTLMTIDDLDLALNGDFSVKSTNLNVNSQITGIDLDYEGVKYLKKAEVTLDAVLAADLQNMLFTFKENKLTLNELVFGVDGNVGMLDDGYSMDLKMNAQKADFKTLLSMVPDVFKADFEGLETTGSLALTAFAKGEYKEEQLPSFGAKLNVEKATIKYPDLPESVQNINIDAEVNHPGGDMDLLTADVNAFHFEVANNPFDAEMHVKNPISDPNINGLFKGVIDFSKIRHAIPMDSVKITGIVTSDVSFSGRMSSIEKEEYEKFMAKGDVKLKNFEFATPDFPQGIKIINSVLNFTPKYISLASFDSRIGKSDIKLKGRIENYIPYALKDQVLKGNFNLTSNSFNVNEFMTEEEETEATGDTIPLSVVEIPANLDLQLVSSMKLIQFDKMNIENVKGLIVVKNAKAQLTNLSMDMLKGQMTMNGSYSTKDVKKPNFDFGLDVKEFDIKSTYESLSMVKKMIPMALNCEGKVSSDLKIASLLDQEMNPVMKTLNGNGAIHSKEIIIKDNKAFDALAAALKNDDYKRISVTQFDMNFVITNGNVEVKPFDAKVAGHPARIYGTQSVDGKLNFTMDMKLPKEELGKEVNQYFDKLPGFDAVQALDVAVKITGTVDNPNVKLDLSKAIKQAQKAVAKELERKAKKEIEKKGKDLLRKLFK</sequence>
<evidence type="ECO:0000313" key="3">
    <source>
        <dbReference type="Proteomes" id="UP001528920"/>
    </source>
</evidence>
<dbReference type="PANTHER" id="PTHR30441:SF8">
    <property type="entry name" value="DUF748 DOMAIN-CONTAINING PROTEIN"/>
    <property type="match status" value="1"/>
</dbReference>
<protein>
    <submittedName>
        <fullName evidence="2">AsmA family protein</fullName>
    </submittedName>
</protein>
<accession>A0ABT5VVY7</accession>
<feature type="transmembrane region" description="Helical" evidence="1">
    <location>
        <begin position="7"/>
        <end position="26"/>
    </location>
</feature>
<evidence type="ECO:0000256" key="1">
    <source>
        <dbReference type="SAM" id="Phobius"/>
    </source>
</evidence>
<keyword evidence="1" id="KW-0812">Transmembrane</keyword>
<keyword evidence="3" id="KW-1185">Reference proteome</keyword>
<organism evidence="2 3">
    <name type="scientific">Paralabilibaculum antarcticum</name>
    <dbReference type="NCBI Taxonomy" id="2912572"/>
    <lineage>
        <taxon>Bacteria</taxon>
        <taxon>Pseudomonadati</taxon>
        <taxon>Bacteroidota</taxon>
        <taxon>Bacteroidia</taxon>
        <taxon>Marinilabiliales</taxon>
        <taxon>Marinifilaceae</taxon>
        <taxon>Paralabilibaculum</taxon>
    </lineage>
</organism>
<evidence type="ECO:0000313" key="2">
    <source>
        <dbReference type="EMBL" id="MDE5419586.1"/>
    </source>
</evidence>